<gene>
    <name evidence="17" type="primary">hmp</name>
    <name evidence="20" type="ORF">PMPD1_3321</name>
</gene>
<dbReference type="RefSeq" id="WP_173635128.1">
    <property type="nucleotide sequence ID" value="NZ_CP054212.1"/>
</dbReference>
<dbReference type="InterPro" id="IPR008333">
    <property type="entry name" value="Cbr1-like_FAD-bd_dom"/>
</dbReference>
<dbReference type="EMBL" id="CP054212">
    <property type="protein sequence ID" value="QKJ88244.1"/>
    <property type="molecule type" value="Genomic_DNA"/>
</dbReference>
<evidence type="ECO:0000256" key="14">
    <source>
        <dbReference type="ARBA" id="ARBA00025094"/>
    </source>
</evidence>
<dbReference type="PANTHER" id="PTHR43396">
    <property type="entry name" value="FLAVOHEMOPROTEIN"/>
    <property type="match status" value="1"/>
</dbReference>
<keyword evidence="6 17" id="KW-0561">Oxygen transport</keyword>
<evidence type="ECO:0000313" key="20">
    <source>
        <dbReference type="EMBL" id="QKJ88244.1"/>
    </source>
</evidence>
<dbReference type="InterPro" id="IPR009050">
    <property type="entry name" value="Globin-like_sf"/>
</dbReference>
<evidence type="ECO:0000256" key="9">
    <source>
        <dbReference type="ARBA" id="ARBA00022827"/>
    </source>
</evidence>
<reference evidence="20 21" key="1">
    <citation type="submission" date="2020-06" db="EMBL/GenBank/DDBJ databases">
        <title>Genome sequence of Paramixta manurensis strain PD-1.</title>
        <authorList>
            <person name="Lee C.W."/>
            <person name="Kim J."/>
        </authorList>
    </citation>
    <scope>NUCLEOTIDE SEQUENCE [LARGE SCALE GENOMIC DNA]</scope>
    <source>
        <strain evidence="20 21">PD-1</strain>
    </source>
</reference>
<evidence type="ECO:0000256" key="13">
    <source>
        <dbReference type="ARBA" id="ARBA00023027"/>
    </source>
</evidence>
<dbReference type="HAMAP" id="MF_01252">
    <property type="entry name" value="Hmp"/>
    <property type="match status" value="1"/>
</dbReference>
<comment type="similarity">
    <text evidence="1 17">In the C-terminal section; belongs to the flavoprotein pyridine nucleotide cytochrome reductase family.</text>
</comment>
<dbReference type="FunFam" id="2.40.30.10:FF:000034">
    <property type="entry name" value="Flavohemoprotein"/>
    <property type="match status" value="1"/>
</dbReference>
<feature type="binding site" evidence="17">
    <location>
        <begin position="387"/>
        <end position="390"/>
    </location>
    <ligand>
        <name>FAD</name>
        <dbReference type="ChEBI" id="CHEBI:57692"/>
    </ligand>
</feature>
<dbReference type="CDD" id="cd14776">
    <property type="entry name" value="HmpEc-globin-like"/>
    <property type="match status" value="1"/>
</dbReference>
<dbReference type="InterPro" id="IPR017927">
    <property type="entry name" value="FAD-bd_FR_type"/>
</dbReference>
<dbReference type="SUPFAM" id="SSF46458">
    <property type="entry name" value="Globin-like"/>
    <property type="match status" value="1"/>
</dbReference>
<feature type="domain" description="FAD-binding FR-type" evidence="19">
    <location>
        <begin position="150"/>
        <end position="255"/>
    </location>
</feature>
<evidence type="ECO:0000256" key="4">
    <source>
        <dbReference type="ARBA" id="ARBA00022575"/>
    </source>
</evidence>
<evidence type="ECO:0000256" key="8">
    <source>
        <dbReference type="ARBA" id="ARBA00022723"/>
    </source>
</evidence>
<keyword evidence="11 17" id="KW-0560">Oxidoreductase</keyword>
<dbReference type="PROSITE" id="PS51384">
    <property type="entry name" value="FAD_FR"/>
    <property type="match status" value="1"/>
</dbReference>
<dbReference type="SUPFAM" id="SSF52343">
    <property type="entry name" value="Ferredoxin reductase-like, C-terminal NADP-linked domain"/>
    <property type="match status" value="1"/>
</dbReference>
<comment type="function">
    <text evidence="14 17">Is involved in NO detoxification in an aerobic process, termed nitric oxide dioxygenase (NOD) reaction that utilizes O(2) and NAD(P)H to convert NO to nitrate, which protects the bacterium from various noxious nitrogen compounds. Therefore, plays a central role in the inducible response to nitrosative stress.</text>
</comment>
<feature type="binding site" description="proximal binding residue" evidence="17">
    <location>
        <position position="85"/>
    </location>
    <ligand>
        <name>heme b</name>
        <dbReference type="ChEBI" id="CHEBI:60344"/>
    </ligand>
    <ligandPart>
        <name>Fe</name>
        <dbReference type="ChEBI" id="CHEBI:18248"/>
    </ligandPart>
</feature>
<accession>A0A6M8UF85</accession>
<comment type="domain">
    <text evidence="17">Consists of two distinct domains; an N-terminal heme-containing oxygen-binding domain and a C-terminal reductase domain with binding sites for FAD and NAD(P)H.</text>
</comment>
<comment type="catalytic activity">
    <reaction evidence="15 17">
        <text>2 nitric oxide + NADH + 2 O2 = 2 nitrate + NAD(+) + H(+)</text>
        <dbReference type="Rhea" id="RHEA:19469"/>
        <dbReference type="ChEBI" id="CHEBI:15378"/>
        <dbReference type="ChEBI" id="CHEBI:15379"/>
        <dbReference type="ChEBI" id="CHEBI:16480"/>
        <dbReference type="ChEBI" id="CHEBI:17632"/>
        <dbReference type="ChEBI" id="CHEBI:57540"/>
        <dbReference type="ChEBI" id="CHEBI:57945"/>
        <dbReference type="EC" id="1.14.12.17"/>
    </reaction>
</comment>
<keyword evidence="13 17" id="KW-0520">NAD</keyword>
<dbReference type="InterPro" id="IPR001433">
    <property type="entry name" value="OxRdtase_FAD/NAD-bd"/>
</dbReference>
<dbReference type="InterPro" id="IPR017938">
    <property type="entry name" value="Riboflavin_synthase-like_b-brl"/>
</dbReference>
<dbReference type="Pfam" id="PF00175">
    <property type="entry name" value="NAD_binding_1"/>
    <property type="match status" value="1"/>
</dbReference>
<feature type="binding site" evidence="17">
    <location>
        <position position="188"/>
    </location>
    <ligand>
        <name>FAD</name>
        <dbReference type="ChEBI" id="CHEBI:57692"/>
    </ligand>
</feature>
<dbReference type="FunFam" id="3.40.50.80:FF:000010">
    <property type="entry name" value="Flavohemoprotein"/>
    <property type="match status" value="1"/>
</dbReference>
<dbReference type="FunFam" id="1.10.490.10:FF:000003">
    <property type="entry name" value="Flavohemoprotein"/>
    <property type="match status" value="1"/>
</dbReference>
<feature type="site" description="Influences the redox potential of the prosthetic heme and FAD groups" evidence="17">
    <location>
        <position position="84"/>
    </location>
</feature>
<feature type="binding site" evidence="17">
    <location>
        <begin position="204"/>
        <end position="207"/>
    </location>
    <ligand>
        <name>FAD</name>
        <dbReference type="ChEBI" id="CHEBI:57692"/>
    </ligand>
</feature>
<feature type="region of interest" description="Reductase" evidence="17">
    <location>
        <begin position="147"/>
        <end position="394"/>
    </location>
</feature>
<dbReference type="InterPro" id="IPR012292">
    <property type="entry name" value="Globin/Proto"/>
</dbReference>
<keyword evidence="12 17" id="KW-0408">Iron</keyword>
<keyword evidence="3 17" id="KW-0813">Transport</keyword>
<keyword evidence="4 17" id="KW-0216">Detoxification</keyword>
<sequence length="394" mass="43158">MLDAQTIAIVKSTLPAIAATGPKLTGYFYDRMFKHNPELKDVFNMSNQRNGDQRQALFDAICAYAANIENLSALLPAVERIAQKHTSFSIQPAQYQIVGQHLLATIDELLHPGAAVLEAWAQAYGVLANVFIQREEAIYHAAELKEGGWRGKRAFRISAITPRGEAIKSLELTPVDGKSVVDYRAGQYLGVHVQDTHFPHHEIRQYSLTRSPNGKAYRIAVKHEAGGIVSGWVHQHAKVGTVIELSAPAGDFYLDVTPETPVTLISAGVGQTPMLAMLHSLADNLHPAAVNWLHAAENGDVHAFADEVTAVGATLPRFTQHVWYRQPRVKDEGRYQSLGLMDLATASAALETTSMHYYLCGPLGFMQSVAGQLLDAGVQQAQIHYEVFGPHKVI</sequence>
<organism evidence="20 21">
    <name type="scientific">Paramixta manurensis</name>
    <dbReference type="NCBI Taxonomy" id="2740817"/>
    <lineage>
        <taxon>Bacteria</taxon>
        <taxon>Pseudomonadati</taxon>
        <taxon>Pseudomonadota</taxon>
        <taxon>Gammaproteobacteria</taxon>
        <taxon>Enterobacterales</taxon>
        <taxon>Erwiniaceae</taxon>
        <taxon>Paramixta</taxon>
    </lineage>
</organism>
<dbReference type="PANTHER" id="PTHR43396:SF3">
    <property type="entry name" value="FLAVOHEMOPROTEIN"/>
    <property type="match status" value="1"/>
</dbReference>
<name>A0A6M8UF85_9GAMM</name>
<dbReference type="GO" id="GO:0046210">
    <property type="term" value="P:nitric oxide catabolic process"/>
    <property type="evidence" value="ECO:0007669"/>
    <property type="project" value="TreeGrafter"/>
</dbReference>
<protein>
    <recommendedName>
        <fullName evidence="17">Flavohemoprotein</fullName>
    </recommendedName>
    <alternativeName>
        <fullName evidence="17">Flavohemoglobin</fullName>
    </alternativeName>
    <alternativeName>
        <fullName evidence="17">Hemoglobin-like protein</fullName>
    </alternativeName>
    <alternativeName>
        <fullName evidence="17">Nitric oxide dioxygenase</fullName>
        <shortName evidence="17">NO oxygenase</shortName>
        <shortName evidence="17">NOD</shortName>
        <ecNumber evidence="17">1.14.12.17</ecNumber>
    </alternativeName>
</protein>
<evidence type="ECO:0000256" key="5">
    <source>
        <dbReference type="ARBA" id="ARBA00022617"/>
    </source>
</evidence>
<keyword evidence="21" id="KW-1185">Reference proteome</keyword>
<evidence type="ECO:0000313" key="21">
    <source>
        <dbReference type="Proteomes" id="UP000505325"/>
    </source>
</evidence>
<feature type="site" description="Involved in heme-bound ligand stabilization and O-O bond activation" evidence="17">
    <location>
        <position position="29"/>
    </location>
</feature>
<dbReference type="PROSITE" id="PS01033">
    <property type="entry name" value="GLOBIN"/>
    <property type="match status" value="1"/>
</dbReference>
<dbReference type="AlphaFoldDB" id="A0A6M8UF85"/>
<proteinExistence type="inferred from homology"/>
<dbReference type="Gene3D" id="2.40.30.10">
    <property type="entry name" value="Translation factors"/>
    <property type="match status" value="1"/>
</dbReference>
<comment type="cofactor">
    <cofactor evidence="17">
        <name>FAD</name>
        <dbReference type="ChEBI" id="CHEBI:57692"/>
    </cofactor>
    <text evidence="17">Binds 1 FAD per subunit.</text>
</comment>
<evidence type="ECO:0000256" key="15">
    <source>
        <dbReference type="ARBA" id="ARBA00048649"/>
    </source>
</evidence>
<dbReference type="InterPro" id="IPR039261">
    <property type="entry name" value="FNR_nucleotide-bd"/>
</dbReference>
<evidence type="ECO:0000259" key="19">
    <source>
        <dbReference type="PROSITE" id="PS51384"/>
    </source>
</evidence>
<dbReference type="KEGG" id="pmak:PMPD1_3321"/>
<dbReference type="GO" id="GO:0071949">
    <property type="term" value="F:FAD binding"/>
    <property type="evidence" value="ECO:0007669"/>
    <property type="project" value="InterPro"/>
</dbReference>
<keyword evidence="8 17" id="KW-0479">Metal-binding</keyword>
<keyword evidence="5 17" id="KW-0349">Heme</keyword>
<dbReference type="NCBIfam" id="NF009805">
    <property type="entry name" value="PRK13289.1"/>
    <property type="match status" value="1"/>
</dbReference>
<comment type="cofactor">
    <cofactor evidence="17">
        <name>heme b</name>
        <dbReference type="ChEBI" id="CHEBI:60344"/>
    </cofactor>
    <text evidence="17">Binds 1 heme b (iron(II)-protoporphyrin IX) group per subunit.</text>
</comment>
<feature type="binding site" evidence="17">
    <location>
        <begin position="268"/>
        <end position="273"/>
    </location>
    <ligand>
        <name>NADP(+)</name>
        <dbReference type="ChEBI" id="CHEBI:58349"/>
    </ligand>
</feature>
<evidence type="ECO:0000256" key="17">
    <source>
        <dbReference type="HAMAP-Rule" id="MF_01252"/>
    </source>
</evidence>
<dbReference type="EC" id="1.14.12.17" evidence="17"/>
<dbReference type="Gene3D" id="3.40.50.80">
    <property type="entry name" value="Nucleotide-binding domain of ferredoxin-NADP reductase (FNR) module"/>
    <property type="match status" value="1"/>
</dbReference>
<evidence type="ECO:0000256" key="11">
    <source>
        <dbReference type="ARBA" id="ARBA00023002"/>
    </source>
</evidence>
<dbReference type="SUPFAM" id="SSF63380">
    <property type="entry name" value="Riboflavin synthase domain-like"/>
    <property type="match status" value="1"/>
</dbReference>
<evidence type="ECO:0000256" key="7">
    <source>
        <dbReference type="ARBA" id="ARBA00022630"/>
    </source>
</evidence>
<keyword evidence="10 17" id="KW-0521">NADP</keyword>
<dbReference type="Pfam" id="PF00042">
    <property type="entry name" value="Globin"/>
    <property type="match status" value="1"/>
</dbReference>
<dbReference type="Pfam" id="PF00970">
    <property type="entry name" value="FAD_binding_6"/>
    <property type="match status" value="1"/>
</dbReference>
<dbReference type="GO" id="GO:0046872">
    <property type="term" value="F:metal ion binding"/>
    <property type="evidence" value="ECO:0007669"/>
    <property type="project" value="UniProtKB-KW"/>
</dbReference>
<dbReference type="PRINTS" id="PR00410">
    <property type="entry name" value="PHEHYDRXLASE"/>
</dbReference>
<comment type="catalytic activity">
    <reaction evidence="16 17">
        <text>2 nitric oxide + NADPH + 2 O2 = 2 nitrate + NADP(+) + H(+)</text>
        <dbReference type="Rhea" id="RHEA:19465"/>
        <dbReference type="ChEBI" id="CHEBI:15378"/>
        <dbReference type="ChEBI" id="CHEBI:15379"/>
        <dbReference type="ChEBI" id="CHEBI:16480"/>
        <dbReference type="ChEBI" id="CHEBI:17632"/>
        <dbReference type="ChEBI" id="CHEBI:57783"/>
        <dbReference type="ChEBI" id="CHEBI:58349"/>
        <dbReference type="EC" id="1.14.12.17"/>
    </reaction>
</comment>
<dbReference type="CDD" id="cd06184">
    <property type="entry name" value="flavohem_like_fad_nad_binding"/>
    <property type="match status" value="1"/>
</dbReference>
<feature type="domain" description="Globin" evidence="18">
    <location>
        <begin position="1"/>
        <end position="136"/>
    </location>
</feature>
<feature type="site" description="Influences the redox potential of the prosthetic heme and FAD groups" evidence="17">
    <location>
        <position position="386"/>
    </location>
</feature>
<dbReference type="InterPro" id="IPR000971">
    <property type="entry name" value="Globin"/>
</dbReference>
<evidence type="ECO:0000256" key="2">
    <source>
        <dbReference type="ARBA" id="ARBA00008414"/>
    </source>
</evidence>
<dbReference type="GO" id="GO:0005344">
    <property type="term" value="F:oxygen carrier activity"/>
    <property type="evidence" value="ECO:0007669"/>
    <property type="project" value="UniProtKB-UniRule"/>
</dbReference>
<dbReference type="GO" id="GO:0008941">
    <property type="term" value="F:nitric oxide dioxygenase NAD(P)H activity"/>
    <property type="evidence" value="ECO:0007669"/>
    <property type="project" value="UniProtKB-UniRule"/>
</dbReference>
<keyword evidence="9 17" id="KW-0274">FAD</keyword>
<feature type="active site" description="Charge relay system" evidence="17">
    <location>
        <position position="135"/>
    </location>
</feature>
<dbReference type="GO" id="GO:0071500">
    <property type="term" value="P:cellular response to nitrosative stress"/>
    <property type="evidence" value="ECO:0007669"/>
    <property type="project" value="TreeGrafter"/>
</dbReference>
<dbReference type="Gene3D" id="1.10.490.10">
    <property type="entry name" value="Globins"/>
    <property type="match status" value="1"/>
</dbReference>
<dbReference type="Proteomes" id="UP000505325">
    <property type="component" value="Chromosome"/>
</dbReference>
<dbReference type="GO" id="GO:0009636">
    <property type="term" value="P:response to toxic substance"/>
    <property type="evidence" value="ECO:0007669"/>
    <property type="project" value="UniProtKB-KW"/>
</dbReference>
<evidence type="ECO:0000256" key="3">
    <source>
        <dbReference type="ARBA" id="ARBA00022448"/>
    </source>
</evidence>
<evidence type="ECO:0000256" key="1">
    <source>
        <dbReference type="ARBA" id="ARBA00006401"/>
    </source>
</evidence>
<keyword evidence="20" id="KW-0223">Dioxygenase</keyword>
<keyword evidence="7 17" id="KW-0285">Flavoprotein</keyword>
<evidence type="ECO:0000256" key="12">
    <source>
        <dbReference type="ARBA" id="ARBA00023004"/>
    </source>
</evidence>
<dbReference type="InterPro" id="IPR023950">
    <property type="entry name" value="Hmp"/>
</dbReference>
<dbReference type="GO" id="GO:0019825">
    <property type="term" value="F:oxygen binding"/>
    <property type="evidence" value="ECO:0007669"/>
    <property type="project" value="InterPro"/>
</dbReference>
<evidence type="ECO:0000259" key="18">
    <source>
        <dbReference type="PROSITE" id="PS01033"/>
    </source>
</evidence>
<feature type="active site" description="Charge relay system" evidence="17">
    <location>
        <position position="95"/>
    </location>
</feature>
<evidence type="ECO:0000256" key="6">
    <source>
        <dbReference type="ARBA" id="ARBA00022621"/>
    </source>
</evidence>
<comment type="similarity">
    <text evidence="2 17">Belongs to the globin family. Two-domain flavohemoproteins subfamily.</text>
</comment>
<dbReference type="GO" id="GO:0020037">
    <property type="term" value="F:heme binding"/>
    <property type="evidence" value="ECO:0007669"/>
    <property type="project" value="InterPro"/>
</dbReference>
<evidence type="ECO:0000256" key="10">
    <source>
        <dbReference type="ARBA" id="ARBA00022857"/>
    </source>
</evidence>
<evidence type="ECO:0000256" key="16">
    <source>
        <dbReference type="ARBA" id="ARBA00049433"/>
    </source>
</evidence>